<evidence type="ECO:0000313" key="1">
    <source>
        <dbReference type="EMBL" id="AKL98160.1"/>
    </source>
</evidence>
<dbReference type="RefSeq" id="WP_052570699.1">
    <property type="nucleotide sequence ID" value="NZ_CP009498.1"/>
</dbReference>
<dbReference type="Pfam" id="PF08020">
    <property type="entry name" value="DUF1706"/>
    <property type="match status" value="1"/>
</dbReference>
<dbReference type="PANTHER" id="PTHR40658:SF4">
    <property type="entry name" value="HYPOTHETICAL CYTOSOLIC PROTEIN"/>
    <property type="match status" value="1"/>
</dbReference>
<evidence type="ECO:0000313" key="2">
    <source>
        <dbReference type="Proteomes" id="UP000035337"/>
    </source>
</evidence>
<dbReference type="PIRSF" id="PIRSF031551">
    <property type="entry name" value="DUF1706"/>
    <property type="match status" value="1"/>
</dbReference>
<dbReference type="PATRIC" id="fig|1408281.3.peg.800"/>
<dbReference type="InterPro" id="IPR034660">
    <property type="entry name" value="DinB/YfiT-like"/>
</dbReference>
<dbReference type="EMBL" id="CP009498">
    <property type="protein sequence ID" value="AKL98160.1"/>
    <property type="molecule type" value="Genomic_DNA"/>
</dbReference>
<accession>A0A0G3WJU7</accession>
<keyword evidence="2" id="KW-1185">Reference proteome</keyword>
<dbReference type="KEGG" id="epo:Epro_0781"/>
<protein>
    <recommendedName>
        <fullName evidence="3">ClbS/DfsB family four-helix bundle protein</fullName>
    </recommendedName>
</protein>
<dbReference type="Proteomes" id="UP000035337">
    <property type="component" value="Chromosome"/>
</dbReference>
<dbReference type="OrthoDB" id="9786621at2"/>
<name>A0A0G3WJU7_9BACT</name>
<organism evidence="1 2">
    <name type="scientific">Endomicrobium proavitum</name>
    <dbReference type="NCBI Taxonomy" id="1408281"/>
    <lineage>
        <taxon>Bacteria</taxon>
        <taxon>Pseudomonadati</taxon>
        <taxon>Elusimicrobiota</taxon>
        <taxon>Endomicrobiia</taxon>
        <taxon>Endomicrobiales</taxon>
        <taxon>Endomicrobiaceae</taxon>
        <taxon>Endomicrobium</taxon>
    </lineage>
</organism>
<sequence>MARPTTKTALITAANEQFDKIWKLINSLTDAEQNAAFNFGNGFAKKEAHWKRDKNLRDILIHLHEWHKLLLNWVNANRNDKVKPFLPEPYSWKTYGDMNVEFWKKHQTTGYTDSKAMLCKSHKAVLDLIETFSDKELFEKKHFNWTGTSSLGSYCISAMSGHYDWAIKKIKLHIKHLKV</sequence>
<gene>
    <name evidence="1" type="ORF">Epro_0781</name>
</gene>
<dbReference type="InterPro" id="IPR012550">
    <property type="entry name" value="DUF1706"/>
</dbReference>
<proteinExistence type="predicted"/>
<dbReference type="Gene3D" id="1.20.120.450">
    <property type="entry name" value="dinb family like domain"/>
    <property type="match status" value="1"/>
</dbReference>
<dbReference type="STRING" id="1408281.Epro_0781"/>
<dbReference type="AlphaFoldDB" id="A0A0G3WJU7"/>
<reference evidence="1 2" key="1">
    <citation type="submission" date="2014-09" db="EMBL/GenBank/DDBJ databases">
        <title>Complete genome sequence of Endomicrobium proavitum.</title>
        <authorList>
            <person name="Zheng H."/>
        </authorList>
    </citation>
    <scope>NUCLEOTIDE SEQUENCE [LARGE SCALE GENOMIC DNA]</scope>
    <source>
        <strain evidence="1 2">Rsa215</strain>
    </source>
</reference>
<dbReference type="PANTHER" id="PTHR40658">
    <property type="match status" value="1"/>
</dbReference>
<evidence type="ECO:0008006" key="3">
    <source>
        <dbReference type="Google" id="ProtNLM"/>
    </source>
</evidence>